<dbReference type="AlphaFoldDB" id="A0A392V126"/>
<reference evidence="2 3" key="1">
    <citation type="journal article" date="2018" name="Front. Plant Sci.">
        <title>Red Clover (Trifolium pratense) and Zigzag Clover (T. medium) - A Picture of Genomic Similarities and Differences.</title>
        <authorList>
            <person name="Dluhosova J."/>
            <person name="Istvanek J."/>
            <person name="Nedelnik J."/>
            <person name="Repkova J."/>
        </authorList>
    </citation>
    <scope>NUCLEOTIDE SEQUENCE [LARGE SCALE GENOMIC DNA]</scope>
    <source>
        <strain evidence="3">cv. 10/8</strain>
        <tissue evidence="2">Leaf</tissue>
    </source>
</reference>
<proteinExistence type="predicted"/>
<feature type="region of interest" description="Disordered" evidence="1">
    <location>
        <begin position="1"/>
        <end position="45"/>
    </location>
</feature>
<evidence type="ECO:0000256" key="1">
    <source>
        <dbReference type="SAM" id="MobiDB-lite"/>
    </source>
</evidence>
<comment type="caution">
    <text evidence="2">The sequence shown here is derived from an EMBL/GenBank/DDBJ whole genome shotgun (WGS) entry which is preliminary data.</text>
</comment>
<name>A0A392V126_9FABA</name>
<accession>A0A392V126</accession>
<keyword evidence="3" id="KW-1185">Reference proteome</keyword>
<evidence type="ECO:0000313" key="2">
    <source>
        <dbReference type="EMBL" id="MCI81143.1"/>
    </source>
</evidence>
<feature type="non-terminal residue" evidence="2">
    <location>
        <position position="45"/>
    </location>
</feature>
<evidence type="ECO:0000313" key="3">
    <source>
        <dbReference type="Proteomes" id="UP000265520"/>
    </source>
</evidence>
<sequence>MKQQKLIVPDRTLRQAPCAPRRSQKLTSKPSADGALRHGHQALRQ</sequence>
<organism evidence="2 3">
    <name type="scientific">Trifolium medium</name>
    <dbReference type="NCBI Taxonomy" id="97028"/>
    <lineage>
        <taxon>Eukaryota</taxon>
        <taxon>Viridiplantae</taxon>
        <taxon>Streptophyta</taxon>
        <taxon>Embryophyta</taxon>
        <taxon>Tracheophyta</taxon>
        <taxon>Spermatophyta</taxon>
        <taxon>Magnoliopsida</taxon>
        <taxon>eudicotyledons</taxon>
        <taxon>Gunneridae</taxon>
        <taxon>Pentapetalae</taxon>
        <taxon>rosids</taxon>
        <taxon>fabids</taxon>
        <taxon>Fabales</taxon>
        <taxon>Fabaceae</taxon>
        <taxon>Papilionoideae</taxon>
        <taxon>50 kb inversion clade</taxon>
        <taxon>NPAAA clade</taxon>
        <taxon>Hologalegina</taxon>
        <taxon>IRL clade</taxon>
        <taxon>Trifolieae</taxon>
        <taxon>Trifolium</taxon>
    </lineage>
</organism>
<protein>
    <submittedName>
        <fullName evidence="2">Uncharacterized protein</fullName>
    </submittedName>
</protein>
<dbReference type="Proteomes" id="UP000265520">
    <property type="component" value="Unassembled WGS sequence"/>
</dbReference>
<dbReference type="EMBL" id="LXQA011011905">
    <property type="protein sequence ID" value="MCI81143.1"/>
    <property type="molecule type" value="Genomic_DNA"/>
</dbReference>